<dbReference type="Proteomes" id="UP001292094">
    <property type="component" value="Unassembled WGS sequence"/>
</dbReference>
<dbReference type="EMBL" id="JAWZYT010001820">
    <property type="protein sequence ID" value="KAK4308961.1"/>
    <property type="molecule type" value="Genomic_DNA"/>
</dbReference>
<reference evidence="1" key="1">
    <citation type="submission" date="2023-11" db="EMBL/GenBank/DDBJ databases">
        <title>Genome assemblies of two species of porcelain crab, Petrolisthes cinctipes and Petrolisthes manimaculis (Anomura: Porcellanidae).</title>
        <authorList>
            <person name="Angst P."/>
        </authorList>
    </citation>
    <scope>NUCLEOTIDE SEQUENCE</scope>
    <source>
        <strain evidence="1">PB745_02</strain>
        <tissue evidence="1">Gill</tissue>
    </source>
</reference>
<keyword evidence="2" id="KW-1185">Reference proteome</keyword>
<protein>
    <submittedName>
        <fullName evidence="1">Uncharacterized protein</fullName>
    </submittedName>
</protein>
<name>A0AAE1U5R0_9EUCA</name>
<gene>
    <name evidence="1" type="ORF">Pmani_019380</name>
</gene>
<organism evidence="1 2">
    <name type="scientific">Petrolisthes manimaculis</name>
    <dbReference type="NCBI Taxonomy" id="1843537"/>
    <lineage>
        <taxon>Eukaryota</taxon>
        <taxon>Metazoa</taxon>
        <taxon>Ecdysozoa</taxon>
        <taxon>Arthropoda</taxon>
        <taxon>Crustacea</taxon>
        <taxon>Multicrustacea</taxon>
        <taxon>Malacostraca</taxon>
        <taxon>Eumalacostraca</taxon>
        <taxon>Eucarida</taxon>
        <taxon>Decapoda</taxon>
        <taxon>Pleocyemata</taxon>
        <taxon>Anomura</taxon>
        <taxon>Galatheoidea</taxon>
        <taxon>Porcellanidae</taxon>
        <taxon>Petrolisthes</taxon>
    </lineage>
</organism>
<sequence>FGPLGTGSKLVEYLPDMSNIAIEAESLGPIAGASAVALLALGHSSLSL</sequence>
<feature type="non-terminal residue" evidence="1">
    <location>
        <position position="1"/>
    </location>
</feature>
<dbReference type="AlphaFoldDB" id="A0AAE1U5R0"/>
<proteinExistence type="predicted"/>
<evidence type="ECO:0000313" key="1">
    <source>
        <dbReference type="EMBL" id="KAK4308961.1"/>
    </source>
</evidence>
<accession>A0AAE1U5R0</accession>
<evidence type="ECO:0000313" key="2">
    <source>
        <dbReference type="Proteomes" id="UP001292094"/>
    </source>
</evidence>
<comment type="caution">
    <text evidence="1">The sequence shown here is derived from an EMBL/GenBank/DDBJ whole genome shotgun (WGS) entry which is preliminary data.</text>
</comment>